<evidence type="ECO:0000259" key="1">
    <source>
        <dbReference type="PROSITE" id="PS51833"/>
    </source>
</evidence>
<dbReference type="InterPro" id="IPR003607">
    <property type="entry name" value="HD/PDEase_dom"/>
</dbReference>
<dbReference type="InterPro" id="IPR013976">
    <property type="entry name" value="HDOD"/>
</dbReference>
<protein>
    <submittedName>
        <fullName evidence="2">HD-like signal output (HDOD) protein</fullName>
    </submittedName>
</protein>
<dbReference type="CDD" id="cd00077">
    <property type="entry name" value="HDc"/>
    <property type="match status" value="1"/>
</dbReference>
<dbReference type="Proteomes" id="UP000295066">
    <property type="component" value="Unassembled WGS sequence"/>
</dbReference>
<accession>A0A4R8M6T5</accession>
<dbReference type="Pfam" id="PF08668">
    <property type="entry name" value="HDOD"/>
    <property type="match status" value="1"/>
</dbReference>
<dbReference type="Gene3D" id="1.10.3210.10">
    <property type="entry name" value="Hypothetical protein af1432"/>
    <property type="match status" value="1"/>
</dbReference>
<dbReference type="PANTHER" id="PTHR33525">
    <property type="match status" value="1"/>
</dbReference>
<evidence type="ECO:0000313" key="3">
    <source>
        <dbReference type="Proteomes" id="UP000295066"/>
    </source>
</evidence>
<reference evidence="2 3" key="1">
    <citation type="submission" date="2019-03" db="EMBL/GenBank/DDBJ databases">
        <title>Genomic Encyclopedia of Type Strains, Phase IV (KMG-IV): sequencing the most valuable type-strain genomes for metagenomic binning, comparative biology and taxonomic classification.</title>
        <authorList>
            <person name="Goeker M."/>
        </authorList>
    </citation>
    <scope>NUCLEOTIDE SEQUENCE [LARGE SCALE GENOMIC DNA]</scope>
    <source>
        <strain evidence="2 3">DSM 25964</strain>
    </source>
</reference>
<dbReference type="PROSITE" id="PS51833">
    <property type="entry name" value="HDOD"/>
    <property type="match status" value="1"/>
</dbReference>
<dbReference type="SMART" id="SM00471">
    <property type="entry name" value="HDc"/>
    <property type="match status" value="1"/>
</dbReference>
<dbReference type="EMBL" id="SORI01000011">
    <property type="protein sequence ID" value="TDY59697.1"/>
    <property type="molecule type" value="Genomic_DNA"/>
</dbReference>
<dbReference type="PANTHER" id="PTHR33525:SF3">
    <property type="entry name" value="RIBONUCLEASE Y"/>
    <property type="match status" value="1"/>
</dbReference>
<dbReference type="AlphaFoldDB" id="A0A4R8M6T5"/>
<dbReference type="OrthoDB" id="9770715at2"/>
<evidence type="ECO:0000313" key="2">
    <source>
        <dbReference type="EMBL" id="TDY59697.1"/>
    </source>
</evidence>
<dbReference type="SUPFAM" id="SSF109604">
    <property type="entry name" value="HD-domain/PDEase-like"/>
    <property type="match status" value="1"/>
</dbReference>
<gene>
    <name evidence="2" type="ORF">C8D99_11131</name>
</gene>
<dbReference type="RefSeq" id="WP_133957849.1">
    <property type="nucleotide sequence ID" value="NZ_SORI01000011.1"/>
</dbReference>
<dbReference type="InterPro" id="IPR052340">
    <property type="entry name" value="RNase_Y/CdgJ"/>
</dbReference>
<proteinExistence type="predicted"/>
<keyword evidence="3" id="KW-1185">Reference proteome</keyword>
<feature type="domain" description="HDOD" evidence="1">
    <location>
        <begin position="146"/>
        <end position="341"/>
    </location>
</feature>
<name>A0A4R8M6T5_9BACT</name>
<organism evidence="2 3">
    <name type="scientific">Aminivibrio pyruvatiphilus</name>
    <dbReference type="NCBI Taxonomy" id="1005740"/>
    <lineage>
        <taxon>Bacteria</taxon>
        <taxon>Thermotogati</taxon>
        <taxon>Synergistota</taxon>
        <taxon>Synergistia</taxon>
        <taxon>Synergistales</taxon>
        <taxon>Aminobacteriaceae</taxon>
        <taxon>Aminivibrio</taxon>
    </lineage>
</organism>
<comment type="caution">
    <text evidence="2">The sequence shown here is derived from an EMBL/GenBank/DDBJ whole genome shotgun (WGS) entry which is preliminary data.</text>
</comment>
<sequence>MGRVSVNNLREGMVLEEDLSAPNGRFILGRGAALKENHIRMFKIWGVTGASVEGAEDGEIVLGENLREEALRSAAAYVDSYFPPPEGETAAPAGIRSFCTRKFAGEISSGKTPDPLPAMKQLPRPPEGHFGRTFSAYGLAKNEVRLVSFPDIYFKIQEVINSPISSATSIAKVVGKDPSLTARLLRLVNSSFYGFPNPILSIPRAIAIIGSNELTALALAVSTMTVFRHVPPAYVDMKSLWKHSIACGVFSRLLAYSKRIRNEERFFLAGLLHDLGRIILYTKTPAEMTYALELSFFERIPLWRAEKRVFGFDHAAVGKVLLEEWNIPESIRKLCDFHHSPLEEDAPEESAFVHAADYIANGLRTGTSGSAYLSAPAPEIWDYLGLDEGDLESVLVQGERQIREIMHIFLVA</sequence>